<organism evidence="1 2">
    <name type="scientific">Bordetella genomosp. 4</name>
    <dbReference type="NCBI Taxonomy" id="463044"/>
    <lineage>
        <taxon>Bacteria</taxon>
        <taxon>Pseudomonadati</taxon>
        <taxon>Pseudomonadota</taxon>
        <taxon>Betaproteobacteria</taxon>
        <taxon>Burkholderiales</taxon>
        <taxon>Alcaligenaceae</taxon>
        <taxon>Bordetella</taxon>
    </lineage>
</organism>
<proteinExistence type="predicted"/>
<keyword evidence="2" id="KW-1185">Reference proteome</keyword>
<dbReference type="EMBL" id="NEVQ01000019">
    <property type="protein sequence ID" value="OZI53189.1"/>
    <property type="molecule type" value="Genomic_DNA"/>
</dbReference>
<sequence length="176" mass="19443">MQRTTPRYDELTGAIPVRAGMHETASTRLFDIEVQRVQFARKIAYRYIGKDVVLTTSGLWAIVTASLTARSESMSITRGFWDGPQGLRYEQSDRAVNPPHMTPIRLDPGLSTFGRFLFEIRPDQVGDATLVVWPSGLPPRLDAEAHIALDDLPRAADGALEVADLVSLNRLDGAQP</sequence>
<gene>
    <name evidence="1" type="ORF">CAL20_19245</name>
</gene>
<comment type="caution">
    <text evidence="1">The sequence shown here is derived from an EMBL/GenBank/DDBJ whole genome shotgun (WGS) entry which is preliminary data.</text>
</comment>
<evidence type="ECO:0000313" key="2">
    <source>
        <dbReference type="Proteomes" id="UP000216885"/>
    </source>
</evidence>
<evidence type="ECO:0000313" key="1">
    <source>
        <dbReference type="EMBL" id="OZI53189.1"/>
    </source>
</evidence>
<reference evidence="1 2" key="1">
    <citation type="submission" date="2017-05" db="EMBL/GenBank/DDBJ databases">
        <title>Complete and WGS of Bordetella genogroups.</title>
        <authorList>
            <person name="Spilker T."/>
            <person name="LiPuma J."/>
        </authorList>
    </citation>
    <scope>NUCLEOTIDE SEQUENCE [LARGE SCALE GENOMIC DNA]</scope>
    <source>
        <strain evidence="1 2">AU9919</strain>
    </source>
</reference>
<dbReference type="AlphaFoldDB" id="A0A261TU74"/>
<name>A0A261TU74_9BORD</name>
<accession>A0A261TU74</accession>
<protein>
    <submittedName>
        <fullName evidence="1">Uncharacterized protein</fullName>
    </submittedName>
</protein>
<dbReference type="Proteomes" id="UP000216885">
    <property type="component" value="Unassembled WGS sequence"/>
</dbReference>